<dbReference type="Pfam" id="PF07549">
    <property type="entry name" value="Sec_GG"/>
    <property type="match status" value="1"/>
</dbReference>
<keyword evidence="13" id="KW-1185">Reference proteome</keyword>
<feature type="domain" description="Protein export membrane protein SecD/SecF C-terminal" evidence="11">
    <location>
        <begin position="156"/>
        <end position="330"/>
    </location>
</feature>
<evidence type="ECO:0000256" key="3">
    <source>
        <dbReference type="ARBA" id="ARBA00022475"/>
    </source>
</evidence>
<proteinExistence type="inferred from homology"/>
<dbReference type="Pfam" id="PF02355">
    <property type="entry name" value="SecD_SecF_C"/>
    <property type="match status" value="1"/>
</dbReference>
<sequence>MKLINTSQLNNQHSHHQEDKFNDEQGLNKMKQVDSKTNRAPRKGLTLVRYIGLYSSIILILLSLLVIQIKGFNLAVDFTGGVITEIQTTLPVDQVQLHAALEKVITSSFSLTHGNTNLQWSIHQAITGNDIPDSSSLMNEIIHYTENGHENGTIDNISISVLSSSVIGPQVGDELVESGGIAMIASLVSMLLYLSLRFEWRLASGAVLALFHDIILVLGVFSLFQLEFDLTVLAAILAVIGYSLNDSIVISDRIREMLRDKKATGTLGQMIDSAIISTLTRTLITSGTTLSTVSAIWLLAGQPLQGFSIALFVGIMVGTYSSIFLSATIPELLNLNRDHYQMKESPVEIENYA</sequence>
<feature type="transmembrane region" description="Helical" evidence="9">
    <location>
        <begin position="306"/>
        <end position="333"/>
    </location>
</feature>
<keyword evidence="8 9" id="KW-0472">Membrane</keyword>
<gene>
    <name evidence="9 12" type="primary">secF</name>
    <name evidence="12" type="ORF">V6255_04925</name>
</gene>
<keyword evidence="7 9" id="KW-0811">Translocation</keyword>
<dbReference type="PRINTS" id="PR01755">
    <property type="entry name" value="SECFTRNLCASE"/>
</dbReference>
<feature type="transmembrane region" description="Helical" evidence="9">
    <location>
        <begin position="47"/>
        <end position="69"/>
    </location>
</feature>
<comment type="subcellular location">
    <subcellularLocation>
        <location evidence="1 9">Cell membrane</location>
        <topology evidence="1 9">Multi-pass membrane protein</topology>
    </subcellularLocation>
</comment>
<evidence type="ECO:0000259" key="11">
    <source>
        <dbReference type="Pfam" id="PF02355"/>
    </source>
</evidence>
<dbReference type="InterPro" id="IPR055344">
    <property type="entry name" value="SecD_SecF_C_bact"/>
</dbReference>
<evidence type="ECO:0000256" key="8">
    <source>
        <dbReference type="ARBA" id="ARBA00023136"/>
    </source>
</evidence>
<evidence type="ECO:0000256" key="9">
    <source>
        <dbReference type="HAMAP-Rule" id="MF_01464"/>
    </source>
</evidence>
<dbReference type="RefSeq" id="WP_341627133.1">
    <property type="nucleotide sequence ID" value="NZ_JBAKBA010000008.1"/>
</dbReference>
<keyword evidence="5 9" id="KW-0653">Protein transport</keyword>
<dbReference type="EMBL" id="JBAKBA010000008">
    <property type="protein sequence ID" value="MEL0658480.1"/>
    <property type="molecule type" value="Genomic_DNA"/>
</dbReference>
<keyword evidence="6 9" id="KW-1133">Transmembrane helix</keyword>
<dbReference type="NCBIfam" id="TIGR00916">
    <property type="entry name" value="2A0604s01"/>
    <property type="match status" value="1"/>
</dbReference>
<evidence type="ECO:0000256" key="10">
    <source>
        <dbReference type="SAM" id="MobiDB-lite"/>
    </source>
</evidence>
<feature type="compositionally biased region" description="Polar residues" evidence="10">
    <location>
        <begin position="1"/>
        <end position="12"/>
    </location>
</feature>
<evidence type="ECO:0000256" key="5">
    <source>
        <dbReference type="ARBA" id="ARBA00022927"/>
    </source>
</evidence>
<feature type="transmembrane region" description="Helical" evidence="9">
    <location>
        <begin position="230"/>
        <end position="250"/>
    </location>
</feature>
<name>A0ABU9H9K4_9GAMM</name>
<evidence type="ECO:0000256" key="4">
    <source>
        <dbReference type="ARBA" id="ARBA00022692"/>
    </source>
</evidence>
<comment type="similarity">
    <text evidence="9">Belongs to the SecD/SecF family. SecF subfamily.</text>
</comment>
<dbReference type="Gene3D" id="1.20.1640.10">
    <property type="entry name" value="Multidrug efflux transporter AcrB transmembrane domain"/>
    <property type="match status" value="1"/>
</dbReference>
<accession>A0ABU9H9K4</accession>
<evidence type="ECO:0000256" key="1">
    <source>
        <dbReference type="ARBA" id="ARBA00004651"/>
    </source>
</evidence>
<evidence type="ECO:0000313" key="12">
    <source>
        <dbReference type="EMBL" id="MEL0658480.1"/>
    </source>
</evidence>
<dbReference type="HAMAP" id="MF_01464_B">
    <property type="entry name" value="SecF_B"/>
    <property type="match status" value="1"/>
</dbReference>
<comment type="function">
    <text evidence="9">Part of the Sec protein translocase complex. Interacts with the SecYEG preprotein conducting channel. SecDF uses the proton motive force (PMF) to complete protein translocation after the ATP-dependent function of SecA.</text>
</comment>
<feature type="region of interest" description="Disordered" evidence="10">
    <location>
        <begin position="1"/>
        <end position="38"/>
    </location>
</feature>
<evidence type="ECO:0000256" key="2">
    <source>
        <dbReference type="ARBA" id="ARBA00022448"/>
    </source>
</evidence>
<dbReference type="NCBIfam" id="TIGR00966">
    <property type="entry name" value="transloc_SecF"/>
    <property type="match status" value="1"/>
</dbReference>
<feature type="transmembrane region" description="Helical" evidence="9">
    <location>
        <begin position="175"/>
        <end position="194"/>
    </location>
</feature>
<dbReference type="InterPro" id="IPR022645">
    <property type="entry name" value="SecD/SecF_bac"/>
</dbReference>
<protein>
    <recommendedName>
        <fullName evidence="9">Protein-export membrane protein SecF</fullName>
    </recommendedName>
</protein>
<feature type="transmembrane region" description="Helical" evidence="9">
    <location>
        <begin position="271"/>
        <end position="300"/>
    </location>
</feature>
<reference evidence="12 13" key="1">
    <citation type="submission" date="2024-02" db="EMBL/GenBank/DDBJ databases">
        <title>Bacteria isolated from the canopy kelp, Nereocystis luetkeana.</title>
        <authorList>
            <person name="Pfister C.A."/>
            <person name="Younker I.T."/>
            <person name="Light S.H."/>
        </authorList>
    </citation>
    <scope>NUCLEOTIDE SEQUENCE [LARGE SCALE GENOMIC DNA]</scope>
    <source>
        <strain evidence="12 13">TI.2.07</strain>
    </source>
</reference>
<dbReference type="InterPro" id="IPR022646">
    <property type="entry name" value="SecD/SecF_CS"/>
</dbReference>
<comment type="subunit">
    <text evidence="9">Forms a complex with SecD. Part of the essential Sec protein translocation apparatus which comprises SecA, SecYEG and auxiliary proteins SecDF-YajC and YidC.</text>
</comment>
<evidence type="ECO:0000313" key="13">
    <source>
        <dbReference type="Proteomes" id="UP001366060"/>
    </source>
</evidence>
<dbReference type="InterPro" id="IPR005665">
    <property type="entry name" value="SecF_bac"/>
</dbReference>
<feature type="transmembrane region" description="Helical" evidence="9">
    <location>
        <begin position="206"/>
        <end position="224"/>
    </location>
</feature>
<dbReference type="Proteomes" id="UP001366060">
    <property type="component" value="Unassembled WGS sequence"/>
</dbReference>
<organism evidence="12 13">
    <name type="scientific">Psychromonas arctica</name>
    <dbReference type="NCBI Taxonomy" id="168275"/>
    <lineage>
        <taxon>Bacteria</taxon>
        <taxon>Pseudomonadati</taxon>
        <taxon>Pseudomonadota</taxon>
        <taxon>Gammaproteobacteria</taxon>
        <taxon>Alteromonadales</taxon>
        <taxon>Psychromonadaceae</taxon>
        <taxon>Psychromonas</taxon>
    </lineage>
</organism>
<dbReference type="PANTHER" id="PTHR30081:SF8">
    <property type="entry name" value="PROTEIN TRANSLOCASE SUBUNIT SECF"/>
    <property type="match status" value="1"/>
</dbReference>
<evidence type="ECO:0000256" key="6">
    <source>
        <dbReference type="ARBA" id="ARBA00022989"/>
    </source>
</evidence>
<comment type="caution">
    <text evidence="12">The sequence shown here is derived from an EMBL/GenBank/DDBJ whole genome shotgun (WGS) entry which is preliminary data.</text>
</comment>
<dbReference type="InterPro" id="IPR022813">
    <property type="entry name" value="SecD/SecF_arch_bac"/>
</dbReference>
<dbReference type="SUPFAM" id="SSF82866">
    <property type="entry name" value="Multidrug efflux transporter AcrB transmembrane domain"/>
    <property type="match status" value="1"/>
</dbReference>
<keyword evidence="3 9" id="KW-1003">Cell membrane</keyword>
<keyword evidence="2 9" id="KW-0813">Transport</keyword>
<evidence type="ECO:0000256" key="7">
    <source>
        <dbReference type="ARBA" id="ARBA00023010"/>
    </source>
</evidence>
<keyword evidence="4 9" id="KW-0812">Transmembrane</keyword>
<dbReference type="InterPro" id="IPR048634">
    <property type="entry name" value="SecD_SecF_C"/>
</dbReference>
<dbReference type="PANTHER" id="PTHR30081">
    <property type="entry name" value="PROTEIN-EXPORT MEMBRANE PROTEIN SEC"/>
    <property type="match status" value="1"/>
</dbReference>